<feature type="domain" description="HTH tetR-type" evidence="5">
    <location>
        <begin position="15"/>
        <end position="75"/>
    </location>
</feature>
<dbReference type="Pfam" id="PF00440">
    <property type="entry name" value="TetR_N"/>
    <property type="match status" value="1"/>
</dbReference>
<dbReference type="GO" id="GO:0003700">
    <property type="term" value="F:DNA-binding transcription factor activity"/>
    <property type="evidence" value="ECO:0007669"/>
    <property type="project" value="TreeGrafter"/>
</dbReference>
<keyword evidence="7" id="KW-1185">Reference proteome</keyword>
<proteinExistence type="predicted"/>
<dbReference type="Proteomes" id="UP000619260">
    <property type="component" value="Unassembled WGS sequence"/>
</dbReference>
<dbReference type="InterPro" id="IPR001647">
    <property type="entry name" value="HTH_TetR"/>
</dbReference>
<accession>A0A8J3YTY5</accession>
<dbReference type="Gene3D" id="1.10.357.10">
    <property type="entry name" value="Tetracycline Repressor, domain 2"/>
    <property type="match status" value="1"/>
</dbReference>
<dbReference type="AlphaFoldDB" id="A0A8J3YTY5"/>
<dbReference type="PROSITE" id="PS50977">
    <property type="entry name" value="HTH_TETR_2"/>
    <property type="match status" value="1"/>
</dbReference>
<evidence type="ECO:0000313" key="6">
    <source>
        <dbReference type="EMBL" id="GIJ49703.1"/>
    </source>
</evidence>
<dbReference type="EMBL" id="BOPF01000030">
    <property type="protein sequence ID" value="GIJ49703.1"/>
    <property type="molecule type" value="Genomic_DNA"/>
</dbReference>
<dbReference type="RefSeq" id="WP_239153522.1">
    <property type="nucleotide sequence ID" value="NZ_BOPF01000030.1"/>
</dbReference>
<dbReference type="InterPro" id="IPR050109">
    <property type="entry name" value="HTH-type_TetR-like_transc_reg"/>
</dbReference>
<dbReference type="PANTHER" id="PTHR30055">
    <property type="entry name" value="HTH-TYPE TRANSCRIPTIONAL REGULATOR RUTR"/>
    <property type="match status" value="1"/>
</dbReference>
<organism evidence="6 7">
    <name type="scientific">Virgisporangium aliadipatigenens</name>
    <dbReference type="NCBI Taxonomy" id="741659"/>
    <lineage>
        <taxon>Bacteria</taxon>
        <taxon>Bacillati</taxon>
        <taxon>Actinomycetota</taxon>
        <taxon>Actinomycetes</taxon>
        <taxon>Micromonosporales</taxon>
        <taxon>Micromonosporaceae</taxon>
        <taxon>Virgisporangium</taxon>
    </lineage>
</organism>
<keyword evidence="3" id="KW-0804">Transcription</keyword>
<dbReference type="PRINTS" id="PR00455">
    <property type="entry name" value="HTHTETR"/>
</dbReference>
<keyword evidence="2 4" id="KW-0238">DNA-binding</keyword>
<dbReference type="InterPro" id="IPR009057">
    <property type="entry name" value="Homeodomain-like_sf"/>
</dbReference>
<keyword evidence="1" id="KW-0805">Transcription regulation</keyword>
<dbReference type="SUPFAM" id="SSF46689">
    <property type="entry name" value="Homeodomain-like"/>
    <property type="match status" value="1"/>
</dbReference>
<gene>
    <name evidence="6" type="ORF">Val02_65890</name>
</gene>
<evidence type="ECO:0000259" key="5">
    <source>
        <dbReference type="PROSITE" id="PS50977"/>
    </source>
</evidence>
<dbReference type="GO" id="GO:0000976">
    <property type="term" value="F:transcription cis-regulatory region binding"/>
    <property type="evidence" value="ECO:0007669"/>
    <property type="project" value="TreeGrafter"/>
</dbReference>
<dbReference type="PROSITE" id="PS01081">
    <property type="entry name" value="HTH_TETR_1"/>
    <property type="match status" value="1"/>
</dbReference>
<dbReference type="PANTHER" id="PTHR30055:SF238">
    <property type="entry name" value="MYCOFACTOCIN BIOSYNTHESIS TRANSCRIPTIONAL REGULATOR MFTR-RELATED"/>
    <property type="match status" value="1"/>
</dbReference>
<evidence type="ECO:0000256" key="3">
    <source>
        <dbReference type="ARBA" id="ARBA00023163"/>
    </source>
</evidence>
<evidence type="ECO:0000256" key="1">
    <source>
        <dbReference type="ARBA" id="ARBA00023015"/>
    </source>
</evidence>
<dbReference type="Pfam" id="PF17754">
    <property type="entry name" value="TetR_C_14"/>
    <property type="match status" value="1"/>
</dbReference>
<evidence type="ECO:0000256" key="4">
    <source>
        <dbReference type="PROSITE-ProRule" id="PRU00335"/>
    </source>
</evidence>
<comment type="caution">
    <text evidence="6">The sequence shown here is derived from an EMBL/GenBank/DDBJ whole genome shotgun (WGS) entry which is preliminary data.</text>
</comment>
<name>A0A8J3YTY5_9ACTN</name>
<evidence type="ECO:0000256" key="2">
    <source>
        <dbReference type="ARBA" id="ARBA00023125"/>
    </source>
</evidence>
<dbReference type="InterPro" id="IPR023772">
    <property type="entry name" value="DNA-bd_HTH_TetR-type_CS"/>
</dbReference>
<dbReference type="InterPro" id="IPR041347">
    <property type="entry name" value="MftR_C"/>
</dbReference>
<reference evidence="6" key="1">
    <citation type="submission" date="2021-01" db="EMBL/GenBank/DDBJ databases">
        <title>Whole genome shotgun sequence of Virgisporangium aliadipatigenens NBRC 105644.</title>
        <authorList>
            <person name="Komaki H."/>
            <person name="Tamura T."/>
        </authorList>
    </citation>
    <scope>NUCLEOTIDE SEQUENCE</scope>
    <source>
        <strain evidence="6">NBRC 105644</strain>
    </source>
</reference>
<protein>
    <submittedName>
        <fullName evidence="6">TetR family transcriptional regulator</fullName>
    </submittedName>
</protein>
<sequence length="214" mass="23182">MVDGGGSGLRQRRKLQTKREIARAALDLVLARGLADVTVEDIAAAAGVSARTFFNYFTSKRSAVVPGPEPLSQDVIERFVADQETPVLDGLFGLIKSHLAEWPDVRQQMQCAHVLVTTYPELMSVLHERVAEFERVLVDAVARRLDAPEGDRRPRVAAALVGALVKASFMGRADEGDDPLDDLNACEAALRSLLIGSCSEGSPGHRPAQRKSPE</sequence>
<evidence type="ECO:0000313" key="7">
    <source>
        <dbReference type="Proteomes" id="UP000619260"/>
    </source>
</evidence>
<feature type="DNA-binding region" description="H-T-H motif" evidence="4">
    <location>
        <begin position="38"/>
        <end position="57"/>
    </location>
</feature>